<comment type="subcellular location">
    <subcellularLocation>
        <location evidence="2">Nucleus</location>
    </subcellularLocation>
</comment>
<gene>
    <name evidence="10" type="ORF">AFUB_007760</name>
</gene>
<name>B0XPW0_ASPFC</name>
<dbReference type="Pfam" id="PF09649">
    <property type="entry name" value="CHZ"/>
    <property type="match status" value="1"/>
</dbReference>
<comment type="similarity">
    <text evidence="3">Belongs to the CHZ1 family.</text>
</comment>
<evidence type="ECO:0000256" key="5">
    <source>
        <dbReference type="ARBA" id="ARBA00023242"/>
    </source>
</evidence>
<comment type="function">
    <text evidence="1">Forms a chaperone-bound H2A.Z-H2B complex that acts as a source for SWR1 complex-dependent H2A to H2A.Z histone replacement in chromatin.</text>
</comment>
<feature type="region of interest" description="Disordered" evidence="7">
    <location>
        <begin position="78"/>
        <end position="198"/>
    </location>
</feature>
<organism evidence="10 11">
    <name type="scientific">Aspergillus fumigatus (strain CBS 144.89 / FGSC A1163 / CEA10)</name>
    <name type="common">Neosartorya fumigata</name>
    <dbReference type="NCBI Taxonomy" id="451804"/>
    <lineage>
        <taxon>Eukaryota</taxon>
        <taxon>Fungi</taxon>
        <taxon>Dikarya</taxon>
        <taxon>Ascomycota</taxon>
        <taxon>Pezizomycotina</taxon>
        <taxon>Eurotiomycetes</taxon>
        <taxon>Eurotiomycetidae</taxon>
        <taxon>Eurotiales</taxon>
        <taxon>Aspergillaceae</taxon>
        <taxon>Aspergillus</taxon>
        <taxon>Aspergillus subgen. Fumigati</taxon>
    </lineage>
</organism>
<accession>B0XPW0</accession>
<feature type="compositionally biased region" description="Basic and acidic residues" evidence="7">
    <location>
        <begin position="97"/>
        <end position="107"/>
    </location>
</feature>
<keyword evidence="4" id="KW-0143">Chaperone</keyword>
<proteinExistence type="inferred from homology"/>
<protein>
    <recommendedName>
        <fullName evidence="9">Histone chaperone domain-containing protein</fullName>
    </recommendedName>
</protein>
<keyword evidence="8" id="KW-0812">Transmembrane</keyword>
<evidence type="ECO:0000256" key="3">
    <source>
        <dbReference type="ARBA" id="ARBA00008057"/>
    </source>
</evidence>
<keyword evidence="8" id="KW-0472">Membrane</keyword>
<dbReference type="SMART" id="SM01082">
    <property type="entry name" value="CHZ"/>
    <property type="match status" value="1"/>
</dbReference>
<dbReference type="OrthoDB" id="4174291at2759"/>
<feature type="compositionally biased region" description="Acidic residues" evidence="7">
    <location>
        <begin position="177"/>
        <end position="198"/>
    </location>
</feature>
<feature type="transmembrane region" description="Helical" evidence="8">
    <location>
        <begin position="12"/>
        <end position="33"/>
    </location>
</feature>
<feature type="transmembrane region" description="Helical" evidence="8">
    <location>
        <begin position="45"/>
        <end position="67"/>
    </location>
</feature>
<evidence type="ECO:0000256" key="6">
    <source>
        <dbReference type="ARBA" id="ARBA00025877"/>
    </source>
</evidence>
<evidence type="ECO:0000256" key="4">
    <source>
        <dbReference type="ARBA" id="ARBA00023186"/>
    </source>
</evidence>
<keyword evidence="5" id="KW-0539">Nucleus</keyword>
<evidence type="ECO:0000256" key="8">
    <source>
        <dbReference type="SAM" id="Phobius"/>
    </source>
</evidence>
<evidence type="ECO:0000256" key="1">
    <source>
        <dbReference type="ARBA" id="ARBA00002212"/>
    </source>
</evidence>
<feature type="compositionally biased region" description="Basic and acidic residues" evidence="7">
    <location>
        <begin position="162"/>
        <end position="176"/>
    </location>
</feature>
<evidence type="ECO:0000313" key="10">
    <source>
        <dbReference type="EMBL" id="EDP56074.1"/>
    </source>
</evidence>
<dbReference type="EMBL" id="DS499594">
    <property type="protein sequence ID" value="EDP56074.1"/>
    <property type="molecule type" value="Genomic_DNA"/>
</dbReference>
<dbReference type="AlphaFoldDB" id="B0XPW0"/>
<feature type="domain" description="Histone chaperone" evidence="9">
    <location>
        <begin position="138"/>
        <end position="175"/>
    </location>
</feature>
<evidence type="ECO:0000259" key="9">
    <source>
        <dbReference type="SMART" id="SM01082"/>
    </source>
</evidence>
<evidence type="ECO:0000256" key="7">
    <source>
        <dbReference type="SAM" id="MobiDB-lite"/>
    </source>
</evidence>
<reference evidence="10 11" key="1">
    <citation type="journal article" date="2008" name="PLoS Genet.">
        <title>Genomic islands in the pathogenic filamentous fungus Aspergillus fumigatus.</title>
        <authorList>
            <person name="Fedorova N.D."/>
            <person name="Khaldi N."/>
            <person name="Joardar V.S."/>
            <person name="Maiti R."/>
            <person name="Amedeo P."/>
            <person name="Anderson M.J."/>
            <person name="Crabtree J."/>
            <person name="Silva J.C."/>
            <person name="Badger J.H."/>
            <person name="Albarraq A."/>
            <person name="Angiuoli S."/>
            <person name="Bussey H."/>
            <person name="Bowyer P."/>
            <person name="Cotty P.J."/>
            <person name="Dyer P.S."/>
            <person name="Egan A."/>
            <person name="Galens K."/>
            <person name="Fraser-Liggett C.M."/>
            <person name="Haas B.J."/>
            <person name="Inman J.M."/>
            <person name="Kent R."/>
            <person name="Lemieux S."/>
            <person name="Malavazi I."/>
            <person name="Orvis J."/>
            <person name="Roemer T."/>
            <person name="Ronning C.M."/>
            <person name="Sundaram J.P."/>
            <person name="Sutton G."/>
            <person name="Turner G."/>
            <person name="Venter J.C."/>
            <person name="White O.R."/>
            <person name="Whitty B.R."/>
            <person name="Youngman P."/>
            <person name="Wolfe K.H."/>
            <person name="Goldman G.H."/>
            <person name="Wortman J.R."/>
            <person name="Jiang B."/>
            <person name="Denning D.W."/>
            <person name="Nierman W.C."/>
        </authorList>
    </citation>
    <scope>NUCLEOTIDE SEQUENCE [LARGE SCALE GENOMIC DNA]</scope>
    <source>
        <strain evidence="11">CBS 144.89 / FGSC A1163 / CEA10</strain>
    </source>
</reference>
<evidence type="ECO:0000256" key="2">
    <source>
        <dbReference type="ARBA" id="ARBA00004123"/>
    </source>
</evidence>
<comment type="subunit">
    <text evidence="6">Forms a heterotrimer with H2A.Z-H2B, stabilizing the association of the histone dimer. Also, with a lower affinity, forms a heterotrimer with H2A-H2B.</text>
</comment>
<feature type="compositionally biased region" description="Low complexity" evidence="7">
    <location>
        <begin position="86"/>
        <end position="96"/>
    </location>
</feature>
<dbReference type="HOGENOM" id="CLU_1377804_0_0_1"/>
<sequence length="198" mass="22108">MCFWFPLRSSCCYHSITTIISILALYTVLKVLLHFPPKLPFGNLLAIASSCFKRTHFCYLLLLISVLRDTSKRATMGDNHQATLSNDPAANAPDAAAADKGKGKAADEPSLEMSMDEEEDSDESEAEEMPNHSTDDDDDDHDNLEPISEANIISGGRRTRGKTIDFQEAAEKLKAEDEMDDEDDDDEEFQPNDEDMRD</sequence>
<dbReference type="VEuPathDB" id="FungiDB:AFUB_007760"/>
<evidence type="ECO:0000313" key="11">
    <source>
        <dbReference type="Proteomes" id="UP000001699"/>
    </source>
</evidence>
<feature type="compositionally biased region" description="Acidic residues" evidence="7">
    <location>
        <begin position="114"/>
        <end position="128"/>
    </location>
</feature>
<dbReference type="Proteomes" id="UP000001699">
    <property type="component" value="Unassembled WGS sequence"/>
</dbReference>
<dbReference type="GO" id="GO:0005634">
    <property type="term" value="C:nucleus"/>
    <property type="evidence" value="ECO:0007669"/>
    <property type="project" value="UniProtKB-SubCell"/>
</dbReference>
<keyword evidence="8" id="KW-1133">Transmembrane helix</keyword>
<dbReference type="InterPro" id="IPR019098">
    <property type="entry name" value="Histone_chaperone_domain_CHZ"/>
</dbReference>
<keyword evidence="11" id="KW-1185">Reference proteome</keyword>